<dbReference type="InterPro" id="IPR006710">
    <property type="entry name" value="Glyco_hydro_43"/>
</dbReference>
<dbReference type="AlphaFoldDB" id="A0A1M6EC94"/>
<dbReference type="PANTHER" id="PTHR43772:SF2">
    <property type="entry name" value="PUTATIVE (AFU_ORTHOLOGUE AFUA_2G04480)-RELATED"/>
    <property type="match status" value="1"/>
</dbReference>
<dbReference type="EMBL" id="FQXK01000042">
    <property type="protein sequence ID" value="SHI82930.1"/>
    <property type="molecule type" value="Genomic_DNA"/>
</dbReference>
<dbReference type="Proteomes" id="UP000184278">
    <property type="component" value="Unassembled WGS sequence"/>
</dbReference>
<dbReference type="InterPro" id="IPR052176">
    <property type="entry name" value="Glycosyl_Hydrlase_43_Enz"/>
</dbReference>
<dbReference type="RefSeq" id="WP_073389961.1">
    <property type="nucleotide sequence ID" value="NZ_FQXK01000042.1"/>
</dbReference>
<evidence type="ECO:0000256" key="6">
    <source>
        <dbReference type="RuleBase" id="RU361187"/>
    </source>
</evidence>
<dbReference type="Gene3D" id="2.115.10.20">
    <property type="entry name" value="Glycosyl hydrolase domain, family 43"/>
    <property type="match status" value="1"/>
</dbReference>
<keyword evidence="2" id="KW-0858">Xylan degradation</keyword>
<gene>
    <name evidence="7" type="ORF">SAMN02745229_03705</name>
</gene>
<dbReference type="GeneID" id="89508858"/>
<dbReference type="SUPFAM" id="SSF75005">
    <property type="entry name" value="Arabinanase/levansucrase/invertase"/>
    <property type="match status" value="1"/>
</dbReference>
<dbReference type="GO" id="GO:0045493">
    <property type="term" value="P:xylan catabolic process"/>
    <property type="evidence" value="ECO:0007669"/>
    <property type="project" value="UniProtKB-KW"/>
</dbReference>
<keyword evidence="5 6" id="KW-0326">Glycosidase</keyword>
<reference evidence="8" key="1">
    <citation type="submission" date="2016-11" db="EMBL/GenBank/DDBJ databases">
        <authorList>
            <person name="Varghese N."/>
            <person name="Submissions S."/>
        </authorList>
    </citation>
    <scope>NUCLEOTIDE SEQUENCE [LARGE SCALE GENOMIC DNA]</scope>
    <source>
        <strain evidence="8">DSM 3071</strain>
    </source>
</reference>
<proteinExistence type="inferred from homology"/>
<dbReference type="GO" id="GO:0004553">
    <property type="term" value="F:hydrolase activity, hydrolyzing O-glycosyl compounds"/>
    <property type="evidence" value="ECO:0007669"/>
    <property type="project" value="InterPro"/>
</dbReference>
<keyword evidence="4" id="KW-0119">Carbohydrate metabolism</keyword>
<dbReference type="Pfam" id="PF04616">
    <property type="entry name" value="Glyco_hydro_43"/>
    <property type="match status" value="1"/>
</dbReference>
<evidence type="ECO:0000313" key="7">
    <source>
        <dbReference type="EMBL" id="SHI82930.1"/>
    </source>
</evidence>
<keyword evidence="2" id="KW-0624">Polysaccharide degradation</keyword>
<dbReference type="Gene3D" id="2.60.120.260">
    <property type="entry name" value="Galactose-binding domain-like"/>
    <property type="match status" value="1"/>
</dbReference>
<evidence type="ECO:0000256" key="3">
    <source>
        <dbReference type="ARBA" id="ARBA00022801"/>
    </source>
</evidence>
<name>A0A1M6EC94_BUTFI</name>
<dbReference type="InterPro" id="IPR023296">
    <property type="entry name" value="Glyco_hydro_beta-prop_sf"/>
</dbReference>
<dbReference type="STRING" id="1121131.SAMN02745229_03705"/>
<evidence type="ECO:0000256" key="2">
    <source>
        <dbReference type="ARBA" id="ARBA00022651"/>
    </source>
</evidence>
<dbReference type="CDD" id="cd04084">
    <property type="entry name" value="CBM6_xylanase-like"/>
    <property type="match status" value="1"/>
</dbReference>
<evidence type="ECO:0000313" key="8">
    <source>
        <dbReference type="Proteomes" id="UP000184278"/>
    </source>
</evidence>
<protein>
    <submittedName>
        <fullName evidence="7">Glycosyl hydrolases family 43</fullName>
    </submittedName>
</protein>
<keyword evidence="3 6" id="KW-0378">Hydrolase</keyword>
<dbReference type="CDD" id="cd18620">
    <property type="entry name" value="GH43_XylA-like"/>
    <property type="match status" value="1"/>
</dbReference>
<dbReference type="OrthoDB" id="9801455at2"/>
<organism evidence="7 8">
    <name type="scientific">Butyrivibrio fibrisolvens DSM 3071</name>
    <dbReference type="NCBI Taxonomy" id="1121131"/>
    <lineage>
        <taxon>Bacteria</taxon>
        <taxon>Bacillati</taxon>
        <taxon>Bacillota</taxon>
        <taxon>Clostridia</taxon>
        <taxon>Lachnospirales</taxon>
        <taxon>Lachnospiraceae</taxon>
        <taxon>Butyrivibrio</taxon>
    </lineage>
</organism>
<evidence type="ECO:0000256" key="1">
    <source>
        <dbReference type="ARBA" id="ARBA00009865"/>
    </source>
</evidence>
<evidence type="ECO:0000256" key="5">
    <source>
        <dbReference type="ARBA" id="ARBA00023295"/>
    </source>
</evidence>
<sequence>MNNLEQKLNPYMPSWEYVPDGEPYVFGDRVYVYGSHDKFNGDVYCMLDYVCYSAPVDDLGAWRYEGVIYRKDQDPANKDIQGNLYAPAVTVGPDGRYYLYYVLSSWGLVSVAVCDEPAGKYEFLGYVHYEDGTRLGEKEGDEPQFDPAVLTEGDRTYLYTGFCGVGDKSRHGAMGTVLGPDMLTIVEGPVFVAPGEPYSHDTSFDGHAFFEGPSIRKKDGKYFFIFSTQLFHELGYAVSDDPLKGFEYKGVLVSNGDLNIDSYKPADKPMFYCANNHGSMVQIGDDWYIFYHRHTNGTNYSRQGCFEKLTEREDGTFEQAPMTSCCGLDPLRSEGTYPTYIACNLFTDTDLTYVPWTGWMDDRFPRLTQEGGDKMPGDCKIEAPRGTEPVIADFGSWRVANYGYIANMRNSATAGFKYFDCKNVKKMSVCTKGYATGELEVRTKWDDEKPLGSFTIGYANEWQETLADIEIPDGVHDLFFTFKGNGHLQFAAFSFIK</sequence>
<dbReference type="PANTHER" id="PTHR43772">
    <property type="entry name" value="ENDO-1,4-BETA-XYLANASE"/>
    <property type="match status" value="1"/>
</dbReference>
<evidence type="ECO:0000256" key="4">
    <source>
        <dbReference type="ARBA" id="ARBA00023277"/>
    </source>
</evidence>
<comment type="similarity">
    <text evidence="1 6">Belongs to the glycosyl hydrolase 43 family.</text>
</comment>
<keyword evidence="8" id="KW-1185">Reference proteome</keyword>
<accession>A0A1M6EC94</accession>